<comment type="caution">
    <text evidence="3">The sequence shown here is derived from an EMBL/GenBank/DDBJ whole genome shotgun (WGS) entry which is preliminary data.</text>
</comment>
<dbReference type="EMBL" id="BMMP01000003">
    <property type="protein sequence ID" value="GGO44997.1"/>
    <property type="molecule type" value="Genomic_DNA"/>
</dbReference>
<feature type="transmembrane region" description="Helical" evidence="1">
    <location>
        <begin position="106"/>
        <end position="126"/>
    </location>
</feature>
<keyword evidence="1" id="KW-1133">Transmembrane helix</keyword>
<feature type="signal peptide" evidence="2">
    <location>
        <begin position="1"/>
        <end position="19"/>
    </location>
</feature>
<evidence type="ECO:0000256" key="2">
    <source>
        <dbReference type="SAM" id="SignalP"/>
    </source>
</evidence>
<evidence type="ECO:0000313" key="4">
    <source>
        <dbReference type="Proteomes" id="UP000631535"/>
    </source>
</evidence>
<keyword evidence="1" id="KW-0472">Membrane</keyword>
<dbReference type="PANTHER" id="PTHR40761">
    <property type="entry name" value="CONSERVED INTEGRAL MEMBRANE ALANINE VALINE AND LEUCINE RICH PROTEIN-RELATED"/>
    <property type="match status" value="1"/>
</dbReference>
<name>A0ABQ2M037_9ACTN</name>
<organism evidence="3 4">
    <name type="scientific">Streptomyces daqingensis</name>
    <dbReference type="NCBI Taxonomy" id="1472640"/>
    <lineage>
        <taxon>Bacteria</taxon>
        <taxon>Bacillati</taxon>
        <taxon>Actinomycetota</taxon>
        <taxon>Actinomycetes</taxon>
        <taxon>Kitasatosporales</taxon>
        <taxon>Streptomycetaceae</taxon>
        <taxon>Streptomyces</taxon>
    </lineage>
</organism>
<evidence type="ECO:0000256" key="1">
    <source>
        <dbReference type="SAM" id="Phobius"/>
    </source>
</evidence>
<dbReference type="NCBIfam" id="NF038012">
    <property type="entry name" value="DMT_1"/>
    <property type="match status" value="1"/>
</dbReference>
<keyword evidence="2" id="KW-0732">Signal</keyword>
<dbReference type="Gene3D" id="1.10.3730.20">
    <property type="match status" value="1"/>
</dbReference>
<gene>
    <name evidence="3" type="ORF">GCM10012287_11840</name>
</gene>
<dbReference type="PANTHER" id="PTHR40761:SF1">
    <property type="entry name" value="CONSERVED INTEGRAL MEMBRANE ALANINE VALINE AND LEUCINE RICH PROTEIN-RELATED"/>
    <property type="match status" value="1"/>
</dbReference>
<keyword evidence="1" id="KW-0812">Transmembrane</keyword>
<feature type="transmembrane region" description="Helical" evidence="1">
    <location>
        <begin position="255"/>
        <end position="277"/>
    </location>
</feature>
<keyword evidence="4" id="KW-1185">Reference proteome</keyword>
<feature type="transmembrane region" description="Helical" evidence="1">
    <location>
        <begin position="52"/>
        <end position="71"/>
    </location>
</feature>
<accession>A0ABQ2M037</accession>
<feature type="transmembrane region" description="Helical" evidence="1">
    <location>
        <begin position="78"/>
        <end position="100"/>
    </location>
</feature>
<feature type="chain" id="PRO_5047363445" evidence="2">
    <location>
        <begin position="20"/>
        <end position="291"/>
    </location>
</feature>
<protein>
    <submittedName>
        <fullName evidence="3">Membrane protein</fullName>
    </submittedName>
</protein>
<feature type="transmembrane region" description="Helical" evidence="1">
    <location>
        <begin position="195"/>
        <end position="217"/>
    </location>
</feature>
<sequence length="291" mass="30200">MLLLIVSVVLALMAALANAAASVLQRRAAATEKAVSTGRRFSWLTHLLHRPVWMWGSAMLGLSGICQAGALATGPLAVVQPVMATELLFTLVVGSVFFHRRPDTRAWWAFLSMVLGLAAFLVLVHPTAGTTRVPVGRWLAAGAGLLTVVIILLVVAARLPSAPRATVLGAATAIGFSGTAALMKDAIARLSDGIVALLTAWQTYGVAVLGLASFLLLQVTLRAGTLVASQPALTLGDSLTSVVLGAVLFDEKLTLGWFILPELAAIALVGAGSVQLARTPEVSGKGQEGVW</sequence>
<proteinExistence type="predicted"/>
<dbReference type="InterPro" id="IPR037185">
    <property type="entry name" value="EmrE-like"/>
</dbReference>
<dbReference type="SUPFAM" id="SSF103481">
    <property type="entry name" value="Multidrug resistance efflux transporter EmrE"/>
    <property type="match status" value="1"/>
</dbReference>
<feature type="transmembrane region" description="Helical" evidence="1">
    <location>
        <begin position="138"/>
        <end position="159"/>
    </location>
</feature>
<dbReference type="Proteomes" id="UP000631535">
    <property type="component" value="Unassembled WGS sequence"/>
</dbReference>
<reference evidence="4" key="1">
    <citation type="journal article" date="2019" name="Int. J. Syst. Evol. Microbiol.">
        <title>The Global Catalogue of Microorganisms (GCM) 10K type strain sequencing project: providing services to taxonomists for standard genome sequencing and annotation.</title>
        <authorList>
            <consortium name="The Broad Institute Genomics Platform"/>
            <consortium name="The Broad Institute Genome Sequencing Center for Infectious Disease"/>
            <person name="Wu L."/>
            <person name="Ma J."/>
        </authorList>
    </citation>
    <scope>NUCLEOTIDE SEQUENCE [LARGE SCALE GENOMIC DNA]</scope>
    <source>
        <strain evidence="4">CGMCC 4.7178</strain>
    </source>
</reference>
<evidence type="ECO:0000313" key="3">
    <source>
        <dbReference type="EMBL" id="GGO44997.1"/>
    </source>
</evidence>